<feature type="region of interest" description="Disordered" evidence="1">
    <location>
        <begin position="154"/>
        <end position="177"/>
    </location>
</feature>
<dbReference type="AlphaFoldDB" id="A0A1I7Z882"/>
<sequence>MNVLPIRGEVFTLSDDGEVECHSMIFNEKIKADEIPCHVDYALWRGYLLIMYSRDRADKFTRTQLLVLCLRSFTVEIVNFIYKKYNKRHLPWLAPGWRVATGTSTMLIWAPQFEKPMQKVVKFDLRDEKEFSTVSTVFGRQSIGSDTVASEAVNGNVADDDSDPDHSVPQSSTSSSTLDARLEEFVKGLSDQNNPTINDQYHLVHLNGTHKRTRPADEPDKGSPLTKKTL</sequence>
<organism evidence="2 3">
    <name type="scientific">Steinernema glaseri</name>
    <dbReference type="NCBI Taxonomy" id="37863"/>
    <lineage>
        <taxon>Eukaryota</taxon>
        <taxon>Metazoa</taxon>
        <taxon>Ecdysozoa</taxon>
        <taxon>Nematoda</taxon>
        <taxon>Chromadorea</taxon>
        <taxon>Rhabditida</taxon>
        <taxon>Tylenchina</taxon>
        <taxon>Panagrolaimomorpha</taxon>
        <taxon>Strongyloidoidea</taxon>
        <taxon>Steinernematidae</taxon>
        <taxon>Steinernema</taxon>
    </lineage>
</organism>
<protein>
    <submittedName>
        <fullName evidence="3">CRAL-TRIO domain-containing protein</fullName>
    </submittedName>
</protein>
<dbReference type="WBParaSite" id="L893_g2390.t1">
    <property type="protein sequence ID" value="L893_g2390.t1"/>
    <property type="gene ID" value="L893_g2390"/>
</dbReference>
<evidence type="ECO:0000256" key="1">
    <source>
        <dbReference type="SAM" id="MobiDB-lite"/>
    </source>
</evidence>
<name>A0A1I7Z882_9BILA</name>
<evidence type="ECO:0000313" key="3">
    <source>
        <dbReference type="WBParaSite" id="L893_g2390.t1"/>
    </source>
</evidence>
<keyword evidence="2" id="KW-1185">Reference proteome</keyword>
<reference evidence="3" key="1">
    <citation type="submission" date="2016-11" db="UniProtKB">
        <authorList>
            <consortium name="WormBaseParasite"/>
        </authorList>
    </citation>
    <scope>IDENTIFICATION</scope>
</reference>
<feature type="compositionally biased region" description="Polar residues" evidence="1">
    <location>
        <begin position="190"/>
        <end position="199"/>
    </location>
</feature>
<dbReference type="Proteomes" id="UP000095287">
    <property type="component" value="Unplaced"/>
</dbReference>
<proteinExistence type="predicted"/>
<evidence type="ECO:0000313" key="2">
    <source>
        <dbReference type="Proteomes" id="UP000095287"/>
    </source>
</evidence>
<feature type="region of interest" description="Disordered" evidence="1">
    <location>
        <begin position="190"/>
        <end position="230"/>
    </location>
</feature>
<accession>A0A1I7Z882</accession>